<feature type="region of interest" description="Disordered" evidence="1">
    <location>
        <begin position="1"/>
        <end position="32"/>
    </location>
</feature>
<dbReference type="EMBL" id="JH792958">
    <property type="protein sequence ID" value="ELQ33697.1"/>
    <property type="molecule type" value="Genomic_DNA"/>
</dbReference>
<dbReference type="Proteomes" id="UP000011086">
    <property type="component" value="Unassembled WGS sequence"/>
</dbReference>
<evidence type="ECO:0000313" key="2">
    <source>
        <dbReference type="EMBL" id="ELQ33697.1"/>
    </source>
</evidence>
<organism evidence="2">
    <name type="scientific">Pyricularia oryzae (strain Y34)</name>
    <name type="common">Rice blast fungus</name>
    <name type="synonym">Magnaporthe oryzae</name>
    <dbReference type="NCBI Taxonomy" id="1143189"/>
    <lineage>
        <taxon>Eukaryota</taxon>
        <taxon>Fungi</taxon>
        <taxon>Dikarya</taxon>
        <taxon>Ascomycota</taxon>
        <taxon>Pezizomycotina</taxon>
        <taxon>Sordariomycetes</taxon>
        <taxon>Sordariomycetidae</taxon>
        <taxon>Magnaporthales</taxon>
        <taxon>Pyriculariaceae</taxon>
        <taxon>Pyricularia</taxon>
    </lineage>
</organism>
<accession>A0AA97PGH1</accession>
<evidence type="ECO:0000256" key="1">
    <source>
        <dbReference type="SAM" id="MobiDB-lite"/>
    </source>
</evidence>
<name>A0AA97PGH1_PYRO3</name>
<gene>
    <name evidence="2" type="ORF">OOU_Y34scaffold00901g7</name>
</gene>
<proteinExistence type="predicted"/>
<reference evidence="2" key="1">
    <citation type="journal article" date="2012" name="PLoS Genet.">
        <title>Comparative analysis of the genomes of two field isolates of the rice blast fungus Magnaporthe oryzae.</title>
        <authorList>
            <person name="Xue M."/>
            <person name="Yang J."/>
            <person name="Li Z."/>
            <person name="Hu S."/>
            <person name="Yao N."/>
            <person name="Dean R.A."/>
            <person name="Zhao W."/>
            <person name="Shen M."/>
            <person name="Zhang H."/>
            <person name="Li C."/>
            <person name="Liu L."/>
            <person name="Cao L."/>
            <person name="Xu X."/>
            <person name="Xing Y."/>
            <person name="Hsiang T."/>
            <person name="Zhang Z."/>
            <person name="Xu J.R."/>
            <person name="Peng Y.L."/>
        </authorList>
    </citation>
    <scope>NUCLEOTIDE SEQUENCE</scope>
    <source>
        <strain evidence="2">Y34</strain>
    </source>
</reference>
<dbReference type="AlphaFoldDB" id="A0AA97PGH1"/>
<protein>
    <submittedName>
        <fullName evidence="2">Uncharacterized protein</fullName>
    </submittedName>
</protein>
<sequence length="132" mass="14567">MASDLNRSNLGLDPQKRSGGTRGAAGPRFPVKKPMDYYGRPFRATCPRAGPGYIRFRVLAGFILDRDEESVQLAVGSQSKRGSGQRSGQRSGQSVLLVFDDKEEVADPVINRMTDVDEIIVWLVDDVIELDI</sequence>